<name>A0AAV7RAH6_PLEWA</name>
<proteinExistence type="predicted"/>
<reference evidence="1" key="1">
    <citation type="journal article" date="2022" name="bioRxiv">
        <title>Sequencing and chromosome-scale assembly of the giantPleurodeles waltlgenome.</title>
        <authorList>
            <person name="Brown T."/>
            <person name="Elewa A."/>
            <person name="Iarovenko S."/>
            <person name="Subramanian E."/>
            <person name="Araus A.J."/>
            <person name="Petzold A."/>
            <person name="Susuki M."/>
            <person name="Suzuki K.-i.T."/>
            <person name="Hayashi T."/>
            <person name="Toyoda A."/>
            <person name="Oliveira C."/>
            <person name="Osipova E."/>
            <person name="Leigh N.D."/>
            <person name="Simon A."/>
            <person name="Yun M.H."/>
        </authorList>
    </citation>
    <scope>NUCLEOTIDE SEQUENCE</scope>
    <source>
        <strain evidence="1">20211129_DDA</strain>
        <tissue evidence="1">Liver</tissue>
    </source>
</reference>
<dbReference type="AlphaFoldDB" id="A0AAV7RAH6"/>
<comment type="caution">
    <text evidence="1">The sequence shown here is derived from an EMBL/GenBank/DDBJ whole genome shotgun (WGS) entry which is preliminary data.</text>
</comment>
<dbReference type="EMBL" id="JANPWB010000009">
    <property type="protein sequence ID" value="KAJ1148652.1"/>
    <property type="molecule type" value="Genomic_DNA"/>
</dbReference>
<evidence type="ECO:0000313" key="2">
    <source>
        <dbReference type="Proteomes" id="UP001066276"/>
    </source>
</evidence>
<organism evidence="1 2">
    <name type="scientific">Pleurodeles waltl</name>
    <name type="common">Iberian ribbed newt</name>
    <dbReference type="NCBI Taxonomy" id="8319"/>
    <lineage>
        <taxon>Eukaryota</taxon>
        <taxon>Metazoa</taxon>
        <taxon>Chordata</taxon>
        <taxon>Craniata</taxon>
        <taxon>Vertebrata</taxon>
        <taxon>Euteleostomi</taxon>
        <taxon>Amphibia</taxon>
        <taxon>Batrachia</taxon>
        <taxon>Caudata</taxon>
        <taxon>Salamandroidea</taxon>
        <taxon>Salamandridae</taxon>
        <taxon>Pleurodelinae</taxon>
        <taxon>Pleurodeles</taxon>
    </lineage>
</organism>
<sequence length="144" mass="15516">MSHLHSVPPTAFYLTTGGPRAPSSSSGVHSAPVRANTASIPYCRHRVPTHCVVARTRRPLQPIHFTLSEAQQRTKPATPPQRQSMACHHSGMYSAVMPGQAAVPHHWMVPSPAGFITISGPGPGTPQLVDRHLGRLATPPPDYR</sequence>
<keyword evidence="2" id="KW-1185">Reference proteome</keyword>
<accession>A0AAV7RAH6</accession>
<gene>
    <name evidence="1" type="ORF">NDU88_001480</name>
</gene>
<evidence type="ECO:0000313" key="1">
    <source>
        <dbReference type="EMBL" id="KAJ1148652.1"/>
    </source>
</evidence>
<dbReference type="Proteomes" id="UP001066276">
    <property type="component" value="Chromosome 5"/>
</dbReference>
<protein>
    <submittedName>
        <fullName evidence="1">Uncharacterized protein</fullName>
    </submittedName>
</protein>